<organism evidence="8">
    <name type="scientific">Strongyloides stercoralis</name>
    <name type="common">Threadworm</name>
    <dbReference type="NCBI Taxonomy" id="6248"/>
    <lineage>
        <taxon>Eukaryota</taxon>
        <taxon>Metazoa</taxon>
        <taxon>Ecdysozoa</taxon>
        <taxon>Nematoda</taxon>
        <taxon>Chromadorea</taxon>
        <taxon>Rhabditida</taxon>
        <taxon>Tylenchina</taxon>
        <taxon>Panagrolaimomorpha</taxon>
        <taxon>Strongyloidoidea</taxon>
        <taxon>Strongyloididae</taxon>
        <taxon>Strongyloides</taxon>
    </lineage>
</organism>
<dbReference type="AlphaFoldDB" id="A0A0K0ES88"/>
<accession>A0A0K0ES88</accession>
<evidence type="ECO:0000256" key="5">
    <source>
        <dbReference type="ARBA" id="ARBA00023163"/>
    </source>
</evidence>
<reference evidence="8" key="1">
    <citation type="submission" date="2015-08" db="UniProtKB">
        <authorList>
            <consortium name="WormBaseParasite"/>
        </authorList>
    </citation>
    <scope>IDENTIFICATION</scope>
</reference>
<dbReference type="STRING" id="6248.A0A0K0ES88"/>
<evidence type="ECO:0000256" key="3">
    <source>
        <dbReference type="ARBA" id="ARBA00022737"/>
    </source>
</evidence>
<dbReference type="InterPro" id="IPR015943">
    <property type="entry name" value="WD40/YVTN_repeat-like_dom_sf"/>
</dbReference>
<dbReference type="Proteomes" id="UP000035681">
    <property type="component" value="Unplaced"/>
</dbReference>
<evidence type="ECO:0000313" key="7">
    <source>
        <dbReference type="Proteomes" id="UP000035681"/>
    </source>
</evidence>
<name>A0A0K0ES88_STRER</name>
<sequence length="524" mass="60805">MAKTRRSSKRQSVSLKILAKSKMQSIKSTIKESYKKKKICKNDKKKLLEVAKKVQLSNETPEINQILRRYAIKSKKKLNINNSLLKKIKFITKERFKKLSSPHPSISKKLQYLSQITVELEKAKNDAKNIYDAKFFEPGKDELESFVIGYGNKLYIFEIDEKRKGKKIQMRLTISSGVEEEEYFALCTSFVYIQKNKYPVVVAGGKCKVLQVFLAHNGKHLHNLFGHSGDINEICASPVDFEIVASVSNDETCRLFNIRHGVNLATFGGPMGHTHNIISLDFSLCGNYIVTCGSDYKVMLWGLKDKTINTQSFCTTSKKNNNNFDLVFKKLKIKNVFIKNTSLEEKLKISKEMFLDDDKKNKLAEQLFKRFPLCQNRMLHNTIIDGVRFYDNYIITKDQSKILSMWKFGKHSDDITGNKEILKEQRNYSILKHFVLPNCNETWFHKIEIDPSNNILAVASDNGFIYLYDITKQEFYQQPDNVLTHYFKKSKQRGVRNITFSHDSRYLLSVGDNYTFSIFKLYEK</sequence>
<dbReference type="SMART" id="SM00320">
    <property type="entry name" value="WD40"/>
    <property type="match status" value="4"/>
</dbReference>
<keyword evidence="7" id="KW-1185">Reference proteome</keyword>
<evidence type="ECO:0000256" key="6">
    <source>
        <dbReference type="PROSITE-ProRule" id="PRU00221"/>
    </source>
</evidence>
<feature type="repeat" description="WD" evidence="6">
    <location>
        <begin position="270"/>
        <end position="311"/>
    </location>
</feature>
<dbReference type="WBParaSite" id="TCONS_00016735.p1">
    <property type="protein sequence ID" value="TCONS_00016735.p1"/>
    <property type="gene ID" value="XLOC_011390"/>
</dbReference>
<protein>
    <submittedName>
        <fullName evidence="8">WD_REPEATS_REGION domain-containing protein</fullName>
    </submittedName>
</protein>
<dbReference type="WBParaSite" id="SSTP_0001231600.1">
    <property type="protein sequence ID" value="SSTP_0001231600.1"/>
    <property type="gene ID" value="SSTP_0001231600"/>
</dbReference>
<proteinExistence type="inferred from homology"/>
<dbReference type="Gene3D" id="2.130.10.10">
    <property type="entry name" value="YVTN repeat-like/Quinoprotein amine dehydrogenase"/>
    <property type="match status" value="1"/>
</dbReference>
<dbReference type="InterPro" id="IPR051243">
    <property type="entry name" value="PcG_WD-repeat"/>
</dbReference>
<keyword evidence="4" id="KW-0805">Transcription regulation</keyword>
<keyword evidence="5" id="KW-0804">Transcription</keyword>
<dbReference type="PANTHER" id="PTHR10253">
    <property type="entry name" value="POLYCOMB PROTEIN"/>
    <property type="match status" value="1"/>
</dbReference>
<keyword evidence="2 6" id="KW-0853">WD repeat</keyword>
<dbReference type="InterPro" id="IPR001680">
    <property type="entry name" value="WD40_rpt"/>
</dbReference>
<dbReference type="InterPro" id="IPR036322">
    <property type="entry name" value="WD40_repeat_dom_sf"/>
</dbReference>
<dbReference type="PROSITE" id="PS50082">
    <property type="entry name" value="WD_REPEATS_2"/>
    <property type="match status" value="1"/>
</dbReference>
<dbReference type="Pfam" id="PF00400">
    <property type="entry name" value="WD40"/>
    <property type="match status" value="2"/>
</dbReference>
<evidence type="ECO:0000256" key="4">
    <source>
        <dbReference type="ARBA" id="ARBA00023015"/>
    </source>
</evidence>
<dbReference type="PROSITE" id="PS50294">
    <property type="entry name" value="WD_REPEATS_REGION"/>
    <property type="match status" value="1"/>
</dbReference>
<evidence type="ECO:0000313" key="8">
    <source>
        <dbReference type="WBParaSite" id="SSTP_0001231600.1"/>
    </source>
</evidence>
<comment type="similarity">
    <text evidence="1">Belongs to the WD repeat ESC family.</text>
</comment>
<keyword evidence="3" id="KW-0677">Repeat</keyword>
<evidence type="ECO:0000256" key="1">
    <source>
        <dbReference type="ARBA" id="ARBA00008075"/>
    </source>
</evidence>
<dbReference type="SUPFAM" id="SSF50978">
    <property type="entry name" value="WD40 repeat-like"/>
    <property type="match status" value="1"/>
</dbReference>
<evidence type="ECO:0000256" key="2">
    <source>
        <dbReference type="ARBA" id="ARBA00022574"/>
    </source>
</evidence>